<keyword evidence="2" id="KW-1185">Reference proteome</keyword>
<organism evidence="1 2">
    <name type="scientific">Mycobacterium marseillense</name>
    <dbReference type="NCBI Taxonomy" id="701042"/>
    <lineage>
        <taxon>Bacteria</taxon>
        <taxon>Bacillati</taxon>
        <taxon>Actinomycetota</taxon>
        <taxon>Actinomycetes</taxon>
        <taxon>Mycobacteriales</taxon>
        <taxon>Mycobacteriaceae</taxon>
        <taxon>Mycobacterium</taxon>
        <taxon>Mycobacterium avium complex (MAC)</taxon>
    </lineage>
</organism>
<proteinExistence type="predicted"/>
<evidence type="ECO:0000313" key="1">
    <source>
        <dbReference type="EMBL" id="BBY13073.1"/>
    </source>
</evidence>
<protein>
    <submittedName>
        <fullName evidence="1">Uncharacterized protein</fullName>
    </submittedName>
</protein>
<dbReference type="Proteomes" id="UP000466831">
    <property type="component" value="Chromosome"/>
</dbReference>
<evidence type="ECO:0000313" key="2">
    <source>
        <dbReference type="Proteomes" id="UP000466831"/>
    </source>
</evidence>
<reference evidence="1 2" key="1">
    <citation type="journal article" date="2019" name="Emerg. Microbes Infect.">
        <title>Comprehensive subspecies identification of 175 nontuberculous mycobacteria species based on 7547 genomic profiles.</title>
        <authorList>
            <person name="Matsumoto Y."/>
            <person name="Kinjo T."/>
            <person name="Motooka D."/>
            <person name="Nabeya D."/>
            <person name="Jung N."/>
            <person name="Uechi K."/>
            <person name="Horii T."/>
            <person name="Iida T."/>
            <person name="Fujita J."/>
            <person name="Nakamura S."/>
        </authorList>
    </citation>
    <scope>NUCLEOTIDE SEQUENCE [LARGE SCALE GENOMIC DNA]</scope>
    <source>
        <strain evidence="1 2">JCM 17324</strain>
    </source>
</reference>
<accession>A0ABM7JGN0</accession>
<name>A0ABM7JGN0_9MYCO</name>
<dbReference type="EMBL" id="AP022584">
    <property type="protein sequence ID" value="BBY13073.1"/>
    <property type="molecule type" value="Genomic_DNA"/>
</dbReference>
<sequence length="77" mass="8084">MPAPSAPAVPTAYVVAGDTSTVTAAAQVFRRVSVRMGATFSSCELDHNEMSIVPQLADSNRRRNYYSGVNSAPPGAI</sequence>
<gene>
    <name evidence="1" type="ORF">MMARJ_38130</name>
</gene>